<reference evidence="1" key="1">
    <citation type="submission" date="2022-08" db="EMBL/GenBank/DDBJ databases">
        <authorList>
            <person name="Kallberg Y."/>
            <person name="Tangrot J."/>
            <person name="Rosling A."/>
        </authorList>
    </citation>
    <scope>NUCLEOTIDE SEQUENCE</scope>
    <source>
        <strain evidence="1">Wild A</strain>
    </source>
</reference>
<proteinExistence type="predicted"/>
<dbReference type="AlphaFoldDB" id="A0A9W4SU38"/>
<dbReference type="Proteomes" id="UP001153678">
    <property type="component" value="Unassembled WGS sequence"/>
</dbReference>
<comment type="caution">
    <text evidence="1">The sequence shown here is derived from an EMBL/GenBank/DDBJ whole genome shotgun (WGS) entry which is preliminary data.</text>
</comment>
<feature type="non-terminal residue" evidence="1">
    <location>
        <position position="87"/>
    </location>
</feature>
<accession>A0A9W4SU38</accession>
<keyword evidence="2" id="KW-1185">Reference proteome</keyword>
<gene>
    <name evidence="1" type="ORF">FWILDA_LOCUS10945</name>
</gene>
<name>A0A9W4SU38_9GLOM</name>
<dbReference type="OrthoDB" id="2434281at2759"/>
<evidence type="ECO:0000313" key="2">
    <source>
        <dbReference type="Proteomes" id="UP001153678"/>
    </source>
</evidence>
<organism evidence="1 2">
    <name type="scientific">Funneliformis geosporum</name>
    <dbReference type="NCBI Taxonomy" id="1117311"/>
    <lineage>
        <taxon>Eukaryota</taxon>
        <taxon>Fungi</taxon>
        <taxon>Fungi incertae sedis</taxon>
        <taxon>Mucoromycota</taxon>
        <taxon>Glomeromycotina</taxon>
        <taxon>Glomeromycetes</taxon>
        <taxon>Glomerales</taxon>
        <taxon>Glomeraceae</taxon>
        <taxon>Funneliformis</taxon>
    </lineage>
</organism>
<evidence type="ECO:0000313" key="1">
    <source>
        <dbReference type="EMBL" id="CAI2183170.1"/>
    </source>
</evidence>
<dbReference type="EMBL" id="CAMKVN010002957">
    <property type="protein sequence ID" value="CAI2183170.1"/>
    <property type="molecule type" value="Genomic_DNA"/>
</dbReference>
<protein>
    <submittedName>
        <fullName evidence="1">9689_t:CDS:1</fullName>
    </submittedName>
</protein>
<sequence>MENDVLESAFTKTCEVKANDDDLQPKQISEDMPNVGYIYEKLYDETEDYDWNNKIPAALKNLKLDIKKKYVSEVIADVAEKDIYHAG</sequence>